<dbReference type="InterPro" id="IPR002347">
    <property type="entry name" value="SDR_fam"/>
</dbReference>
<evidence type="ECO:0000256" key="4">
    <source>
        <dbReference type="SAM" id="SignalP"/>
    </source>
</evidence>
<organism evidence="5 6">
    <name type="scientific">Nitzschia inconspicua</name>
    <dbReference type="NCBI Taxonomy" id="303405"/>
    <lineage>
        <taxon>Eukaryota</taxon>
        <taxon>Sar</taxon>
        <taxon>Stramenopiles</taxon>
        <taxon>Ochrophyta</taxon>
        <taxon>Bacillariophyta</taxon>
        <taxon>Bacillariophyceae</taxon>
        <taxon>Bacillariophycidae</taxon>
        <taxon>Bacillariales</taxon>
        <taxon>Bacillariaceae</taxon>
        <taxon>Nitzschia</taxon>
    </lineage>
</organism>
<reference evidence="5" key="1">
    <citation type="journal article" date="2021" name="Sci. Rep.">
        <title>Diploid genomic architecture of Nitzschia inconspicua, an elite biomass production diatom.</title>
        <authorList>
            <person name="Oliver A."/>
            <person name="Podell S."/>
            <person name="Pinowska A."/>
            <person name="Traller J.C."/>
            <person name="Smith S.R."/>
            <person name="McClure R."/>
            <person name="Beliaev A."/>
            <person name="Bohutskyi P."/>
            <person name="Hill E.A."/>
            <person name="Rabines A."/>
            <person name="Zheng H."/>
            <person name="Allen L.Z."/>
            <person name="Kuo A."/>
            <person name="Grigoriev I.V."/>
            <person name="Allen A.E."/>
            <person name="Hazlebeck D."/>
            <person name="Allen E.E."/>
        </authorList>
    </citation>
    <scope>NUCLEOTIDE SEQUENCE</scope>
    <source>
        <strain evidence="5">Hildebrandi</strain>
    </source>
</reference>
<feature type="chain" id="PRO_5039898187" evidence="4">
    <location>
        <begin position="25"/>
        <end position="1534"/>
    </location>
</feature>
<keyword evidence="2" id="KW-0560">Oxidoreductase</keyword>
<evidence type="ECO:0000313" key="5">
    <source>
        <dbReference type="EMBL" id="KAG7349364.1"/>
    </source>
</evidence>
<name>A0A9K3PLH1_9STRA</name>
<evidence type="ECO:0000256" key="2">
    <source>
        <dbReference type="ARBA" id="ARBA00023002"/>
    </source>
</evidence>
<evidence type="ECO:0000256" key="1">
    <source>
        <dbReference type="ARBA" id="ARBA00006484"/>
    </source>
</evidence>
<evidence type="ECO:0000256" key="3">
    <source>
        <dbReference type="SAM" id="MobiDB-lite"/>
    </source>
</evidence>
<evidence type="ECO:0000313" key="6">
    <source>
        <dbReference type="Proteomes" id="UP000693970"/>
    </source>
</evidence>
<dbReference type="PANTHER" id="PTHR42901:SF1">
    <property type="entry name" value="ALCOHOL DEHYDROGENASE"/>
    <property type="match status" value="1"/>
</dbReference>
<comment type="caution">
    <text evidence="5">The sequence shown here is derived from an EMBL/GenBank/DDBJ whole genome shotgun (WGS) entry which is preliminary data.</text>
</comment>
<gene>
    <name evidence="5" type="ORF">IV203_011961</name>
</gene>
<comment type="similarity">
    <text evidence="1">Belongs to the short-chain dehydrogenases/reductases (SDR) family.</text>
</comment>
<feature type="region of interest" description="Disordered" evidence="3">
    <location>
        <begin position="678"/>
        <end position="740"/>
    </location>
</feature>
<keyword evidence="6" id="KW-1185">Reference proteome</keyword>
<dbReference type="OrthoDB" id="44277at2759"/>
<proteinExistence type="inferred from homology"/>
<feature type="signal peptide" evidence="4">
    <location>
        <begin position="1"/>
        <end position="24"/>
    </location>
</feature>
<accession>A0A9K3PLH1</accession>
<feature type="compositionally biased region" description="Basic and acidic residues" evidence="3">
    <location>
        <begin position="1448"/>
        <end position="1470"/>
    </location>
</feature>
<dbReference type="CDD" id="cd05233">
    <property type="entry name" value="SDR_c"/>
    <property type="match status" value="1"/>
</dbReference>
<dbReference type="PANTHER" id="PTHR42901">
    <property type="entry name" value="ALCOHOL DEHYDROGENASE"/>
    <property type="match status" value="1"/>
</dbReference>
<feature type="region of interest" description="Disordered" evidence="3">
    <location>
        <begin position="843"/>
        <end position="867"/>
    </location>
</feature>
<feature type="region of interest" description="Disordered" evidence="3">
    <location>
        <begin position="130"/>
        <end position="156"/>
    </location>
</feature>
<feature type="compositionally biased region" description="Polar residues" evidence="3">
    <location>
        <begin position="749"/>
        <end position="765"/>
    </location>
</feature>
<feature type="region of interest" description="Disordered" evidence="3">
    <location>
        <begin position="1436"/>
        <end position="1470"/>
    </location>
</feature>
<keyword evidence="4" id="KW-0732">Signal</keyword>
<dbReference type="Pfam" id="PF00106">
    <property type="entry name" value="adh_short"/>
    <property type="match status" value="1"/>
</dbReference>
<dbReference type="GO" id="GO:0016491">
    <property type="term" value="F:oxidoreductase activity"/>
    <property type="evidence" value="ECO:0007669"/>
    <property type="project" value="UniProtKB-KW"/>
</dbReference>
<feature type="region of interest" description="Disordered" evidence="3">
    <location>
        <begin position="746"/>
        <end position="765"/>
    </location>
</feature>
<dbReference type="EMBL" id="JAGRRH010000019">
    <property type="protein sequence ID" value="KAG7349364.1"/>
    <property type="molecule type" value="Genomic_DNA"/>
</dbReference>
<protein>
    <submittedName>
        <fullName evidence="5">Short-chain dehydrogenase/reductase SDR</fullName>
    </submittedName>
</protein>
<dbReference type="Proteomes" id="UP000693970">
    <property type="component" value="Unassembled WGS sequence"/>
</dbReference>
<reference evidence="5" key="2">
    <citation type="submission" date="2021-04" db="EMBL/GenBank/DDBJ databases">
        <authorList>
            <person name="Podell S."/>
        </authorList>
    </citation>
    <scope>NUCLEOTIDE SEQUENCE</scope>
    <source>
        <strain evidence="5">Hildebrandi</strain>
    </source>
</reference>
<feature type="compositionally biased region" description="Basic and acidic residues" evidence="3">
    <location>
        <begin position="723"/>
        <end position="740"/>
    </location>
</feature>
<sequence>MIFDSVRVICLWLLLDTIVWGLSGDSYGRSNHPSFHFEDGFAVGTVVGTGEEDEQKDFRRSSNRWLQYHRQKLEEHYMLRQGRFVSLKSLTEAQAFEGLSSGENDKRKTVLASRSASIWPPWPLSILQRSKESNRPSTHPATPSPIDGSLDRGKRTTSHQYPSMALLMFSYLRQRTRIWMRQLEEIGSQIWFNLPPATPPLILLASIPQKIVTKDLSTGEEVTKRIFPVFSNPLARSMIFFGLGMAVLSWSQQELKRKRKLAPLPLSIRYESVSRVFLPPFLPEDVHEPELEALDKVVAASIASGNKVFAEENEGNNMLSKVSPKIRKHLNYLYETASNPQKNIHYYLEEWKRGRMARKREMAKIRRLRIFDELVALQALKRNTARSHKVNSTKDSDNCFALVTGASEGIGRAIAVELARWEIPLVLVARNVDKLISLAYDLEACYGVQCCVLCADLSKIDAAEKIYEVTTKAGLTVDILVNNAGIAFEGLTVDMTPFDVERMVVLNAVTYAKLSQLYGQDMKRRRRGRMLMISSMAGLCNGAPNMAVYGATKAFGKSLSLAMAKEMEPFGVGVTCLLPGAVAGTQFRATSGTERALCWSMPFYPRSPESVAHQGIISVLDGDSQTIPGWQNRLFATIIRPIIPQRFEIMTVQAAFSPLRLPSIQDLFRRDSSDDIFEEEIGDSTPPCRPQSNAEGNWRNLQLDPRYETQPLPRILKLPGPEDENKRKEEQKSDEKDQSQEHLAIENDIATTPDPNVPLTNNATTLNSSSVKDTIEIESEVCGSTVLNSPANQTHKQVEPDLKPKQKIVTTVEVEDDIKVIVEKESENATFMRNRPLQTKIDNEESSVIDPDQGKTKADETGDGGEDVYQKSKFWDDEEGNPFSPKFWSDEVDALFSPNLFSGGSLIKSFQVSRELLCRMLSSVMDRPKKNLVHGPTHEAGMLSAIPQRSCTSKLTVPNTARSNVLGHRNQHPPKFTLPRAFVMLFTSGRCFSASNNIFFQGQCTSYQCGTQNSRTTPSCSSLVKSFKYGNDASDFSSSLATTKNVVPLKDTPADRPHNVKFVAPLLDYGYPPAVDCLMHQQDAARNVPEREEDVRKPILLYLPGFDGTYICPFLQFPELGTEFEVWCMTVGMKDRSTYQELKAIVLDFIKKDLDHDGRDVQQLSDTIPIIDGESSSETFDASKDVSGIFRGMFGGGNLSAPQKIKHSRRRPIYLAGESFGGILASDVALTLLTKKRNSRIALDERGQQAVNLQGLVLINPATCYDRSQLALKGPQVSKMPKPLYLMGLFSQLLPLFTDEHSVSQLGLILQGKALPSVIDNPQREAYMGRVAISLPSKLEFMPPDTLAWRLEKWLETGCSQMRESTFKLFPKFRTLIVVGEKDKTLPSIAEAERLTNKVLLPSQTKVHVVEGAGHASTCGSRLDLAAVMRNNFIELQKPNKKQNQQSKQEKNQTEAQSMKKEKRTSMKEAAEVGTGPFFGMEERYDKAKIGLNPILYWSKSNYTPVQLQIEDRLVTMPGSKQVSYKKANYKVPK</sequence>